<dbReference type="KEGG" id="hyj:FHG12_00360"/>
<dbReference type="OrthoDB" id="9780828at2"/>
<dbReference type="InterPro" id="IPR003439">
    <property type="entry name" value="ABC_transporter-like_ATP-bd"/>
</dbReference>
<feature type="domain" description="ABC transporter" evidence="5">
    <location>
        <begin position="2"/>
        <end position="231"/>
    </location>
</feature>
<accession>A0A5B7ZVX1</accession>
<keyword evidence="3" id="KW-0547">Nucleotide-binding</keyword>
<comment type="similarity">
    <text evidence="1">Belongs to the ABC transporter superfamily.</text>
</comment>
<dbReference type="GO" id="GO:0016887">
    <property type="term" value="F:ATP hydrolysis activity"/>
    <property type="evidence" value="ECO:0007669"/>
    <property type="project" value="InterPro"/>
</dbReference>
<dbReference type="InterPro" id="IPR003593">
    <property type="entry name" value="AAA+_ATPase"/>
</dbReference>
<keyword evidence="7" id="KW-1185">Reference proteome</keyword>
<evidence type="ECO:0000313" key="6">
    <source>
        <dbReference type="EMBL" id="QDA58643.1"/>
    </source>
</evidence>
<dbReference type="GO" id="GO:0005524">
    <property type="term" value="F:ATP binding"/>
    <property type="evidence" value="ECO:0007669"/>
    <property type="project" value="UniProtKB-KW"/>
</dbReference>
<gene>
    <name evidence="6" type="primary">gldA</name>
    <name evidence="6" type="ORF">FHG12_00360</name>
</gene>
<protein>
    <submittedName>
        <fullName evidence="6">Gliding motility-associated ABC transporter ATP-binding subunit GldA</fullName>
    </submittedName>
</protein>
<dbReference type="SUPFAM" id="SSF52540">
    <property type="entry name" value="P-loop containing nucleoside triphosphate hydrolases"/>
    <property type="match status" value="1"/>
</dbReference>
<dbReference type="EMBL" id="CP040896">
    <property type="protein sequence ID" value="QDA58643.1"/>
    <property type="molecule type" value="Genomic_DNA"/>
</dbReference>
<evidence type="ECO:0000313" key="7">
    <source>
        <dbReference type="Proteomes" id="UP000305398"/>
    </source>
</evidence>
<dbReference type="Pfam" id="PF00005">
    <property type="entry name" value="ABC_tran"/>
    <property type="match status" value="1"/>
</dbReference>
<dbReference type="Proteomes" id="UP000305398">
    <property type="component" value="Chromosome"/>
</dbReference>
<proteinExistence type="inferred from homology"/>
<dbReference type="InterPro" id="IPR019864">
    <property type="entry name" value="Motility-assoc_ABC_GldA"/>
</dbReference>
<evidence type="ECO:0000256" key="3">
    <source>
        <dbReference type="ARBA" id="ARBA00022741"/>
    </source>
</evidence>
<evidence type="ECO:0000259" key="5">
    <source>
        <dbReference type="PROSITE" id="PS50893"/>
    </source>
</evidence>
<evidence type="ECO:0000256" key="4">
    <source>
        <dbReference type="ARBA" id="ARBA00022840"/>
    </source>
</evidence>
<dbReference type="NCBIfam" id="TIGR03522">
    <property type="entry name" value="GldA_ABC_ATP"/>
    <property type="match status" value="1"/>
</dbReference>
<dbReference type="InterPro" id="IPR027417">
    <property type="entry name" value="P-loop_NTPase"/>
</dbReference>
<dbReference type="Gene3D" id="3.40.50.300">
    <property type="entry name" value="P-loop containing nucleotide triphosphate hydrolases"/>
    <property type="match status" value="1"/>
</dbReference>
<evidence type="ECO:0000256" key="1">
    <source>
        <dbReference type="ARBA" id="ARBA00005417"/>
    </source>
</evidence>
<keyword evidence="2" id="KW-0813">Transport</keyword>
<dbReference type="PANTHER" id="PTHR43335">
    <property type="entry name" value="ABC TRANSPORTER, ATP-BINDING PROTEIN"/>
    <property type="match status" value="1"/>
</dbReference>
<dbReference type="SMART" id="SM00382">
    <property type="entry name" value="AAA"/>
    <property type="match status" value="1"/>
</dbReference>
<dbReference type="CDD" id="cd03230">
    <property type="entry name" value="ABC_DR_subfamily_A"/>
    <property type="match status" value="1"/>
</dbReference>
<dbReference type="PANTHER" id="PTHR43335:SF4">
    <property type="entry name" value="ABC TRANSPORTER, ATP-BINDING PROTEIN"/>
    <property type="match status" value="1"/>
</dbReference>
<reference evidence="6 7" key="1">
    <citation type="submission" date="2019-06" db="EMBL/GenBank/DDBJ databases">
        <authorList>
            <person name="Srinivasan S."/>
        </authorList>
    </citation>
    <scope>NUCLEOTIDE SEQUENCE [LARGE SCALE GENOMIC DNA]</scope>
    <source>
        <strain evidence="6 7">17J68-5</strain>
    </source>
</reference>
<evidence type="ECO:0000256" key="2">
    <source>
        <dbReference type="ARBA" id="ARBA00022448"/>
    </source>
</evidence>
<keyword evidence="4 6" id="KW-0067">ATP-binding</keyword>
<dbReference type="AlphaFoldDB" id="A0A5B7ZVX1"/>
<dbReference type="RefSeq" id="WP_139513523.1">
    <property type="nucleotide sequence ID" value="NZ_CP040896.1"/>
</dbReference>
<sequence>MVEVQHLTKTFGAQAAVNDISFTVGKGEILGFLGPNGAGKSTTMKIATGYLPPSVGTVRVAGHDVLQEPLEVRRSVGYLPEHNPLYLDMYVHEYLEFIGSVHGLKGNYRRQRVAEMVERVGLGREQNKQIGALSKGYRQRVGLAQALIHDPGVLILDEPTTGLDPNQIGEIRNLIRELGRDKTVIFSTHILPEVAALCSRVVIINRGQLVADSPVSALSAGAAGETIIRAEFEQPIDQQLLLALPGILGVDVESSNTYRIRAAAGTDQRGAISRLAAQQDWVLLGLRQEEKSLEQVFQSLTQ</sequence>
<dbReference type="PROSITE" id="PS50893">
    <property type="entry name" value="ABC_TRANSPORTER_2"/>
    <property type="match status" value="1"/>
</dbReference>
<name>A0A5B7ZVX1_9BACT</name>
<organism evidence="6 7">
    <name type="scientific">Hymenobacter jejuensis</name>
    <dbReference type="NCBI Taxonomy" id="2502781"/>
    <lineage>
        <taxon>Bacteria</taxon>
        <taxon>Pseudomonadati</taxon>
        <taxon>Bacteroidota</taxon>
        <taxon>Cytophagia</taxon>
        <taxon>Cytophagales</taxon>
        <taxon>Hymenobacteraceae</taxon>
        <taxon>Hymenobacter</taxon>
    </lineage>
</organism>